<sequence>MLTKRFASVVAAFVCLVFATSAVAASPSVPEDRVGLAKDLIYFVFPDRYLNGDTSNDNFPGFKPSETAFFHGGDLKGLTGTCLPGDNGLVRIKNLGFTSVWVTPLVVQQKPTPYGAGYHGYWGVDFLDVDPHLGTKEDLVAFSQCAKKLNLKLILDVVTNHTGDVIQYKDRIAFVPESMTKSKNPVWLNELSNYHNVGDISNCWGDGSCEQLGDFYGLDDIATEKPVVYNGWAEVYGKWVKDYGLSGFRVDTARHVDDNFFKNWSSQINAAAKSVGIENFTIFGEVWDANPVNLMNYVRRNKIQTVLDFPFQRVATEFASGYSDAYTLENLFNYDDLYTSPSSSASNLVTFLGNHDMGRAGKIIESKRINPANELLPRTLLGHSLMYLTRGIPSVYYGDEVGMTGTGAGNDQLARQDMFSTKVNIWKTEKRIGSAPIGLGNAFDVTDKHPIANHLKALAKLRAANPGLANSSMQIRYAKDYLFAISKKDEAENREYVVAFNNSNKAVKATISTATSKGGWKLLMGKTTVKASAEKITINVPALSVVVLKAKQKIDLTGVKVGKISSELDFLTGYYETKANVTTKDMAKVTFYIRTSADQPWSSLGTDTNAPYSVFIDPTEYEDKKVEIKATAINSKGIKYELPSTSILISSS</sequence>
<evidence type="ECO:0000313" key="3">
    <source>
        <dbReference type="EMBL" id="KGA16243.1"/>
    </source>
</evidence>
<dbReference type="PANTHER" id="PTHR10357:SF209">
    <property type="entry name" value="PERIPLASMIC ALPHA-AMYLASE"/>
    <property type="match status" value="1"/>
</dbReference>
<dbReference type="SUPFAM" id="SSF51011">
    <property type="entry name" value="Glycosyl hydrolase domain"/>
    <property type="match status" value="1"/>
</dbReference>
<dbReference type="InterPro" id="IPR013780">
    <property type="entry name" value="Glyco_hydro_b"/>
</dbReference>
<dbReference type="SMART" id="SM00642">
    <property type="entry name" value="Aamy"/>
    <property type="match status" value="1"/>
</dbReference>
<dbReference type="AlphaFoldDB" id="A0A094SDI7"/>
<dbReference type="PRINTS" id="PR00110">
    <property type="entry name" value="ALPHAAMYLASE"/>
</dbReference>
<feature type="domain" description="Glycosyl hydrolase family 13 catalytic" evidence="2">
    <location>
        <begin position="43"/>
        <end position="462"/>
    </location>
</feature>
<dbReference type="GO" id="GO:0004556">
    <property type="term" value="F:alpha-amylase activity"/>
    <property type="evidence" value="ECO:0007669"/>
    <property type="project" value="InterPro"/>
</dbReference>
<dbReference type="Pfam" id="PF02806">
    <property type="entry name" value="Alpha-amylase_C"/>
    <property type="match status" value="1"/>
</dbReference>
<dbReference type="InterPro" id="IPR013783">
    <property type="entry name" value="Ig-like_fold"/>
</dbReference>
<dbReference type="Gene3D" id="3.20.20.80">
    <property type="entry name" value="Glycosidases"/>
    <property type="match status" value="1"/>
</dbReference>
<dbReference type="PANTHER" id="PTHR10357">
    <property type="entry name" value="ALPHA-AMYLASE FAMILY MEMBER"/>
    <property type="match status" value="1"/>
</dbReference>
<reference evidence="3" key="1">
    <citation type="submission" date="2014-05" db="EMBL/GenBank/DDBJ databases">
        <title>Key roles for freshwater Actinobacteria revealed by deep metagenomic sequencing.</title>
        <authorList>
            <person name="Ghai R."/>
            <person name="Mizuno C.M."/>
            <person name="Picazo A."/>
            <person name="Camacho A."/>
            <person name="Rodriguez-Valera F."/>
        </authorList>
    </citation>
    <scope>NUCLEOTIDE SEQUENCE</scope>
</reference>
<dbReference type="Gene3D" id="2.60.40.1180">
    <property type="entry name" value="Golgi alpha-mannosidase II"/>
    <property type="match status" value="1"/>
</dbReference>
<comment type="caution">
    <text evidence="3">The sequence shown here is derived from an EMBL/GenBank/DDBJ whole genome shotgun (WGS) entry which is preliminary data.</text>
</comment>
<protein>
    <recommendedName>
        <fullName evidence="2">Glycosyl hydrolase family 13 catalytic domain-containing protein</fullName>
    </recommendedName>
</protein>
<comment type="similarity">
    <text evidence="1">Belongs to the glycosyl hydrolase 13 family.</text>
</comment>
<gene>
    <name evidence="3" type="ORF">GM50_14985</name>
</gene>
<dbReference type="InterPro" id="IPR006047">
    <property type="entry name" value="GH13_cat_dom"/>
</dbReference>
<proteinExistence type="inferred from homology"/>
<dbReference type="Gene3D" id="2.60.40.10">
    <property type="entry name" value="Immunoglobulins"/>
    <property type="match status" value="1"/>
</dbReference>
<evidence type="ECO:0000259" key="2">
    <source>
        <dbReference type="SMART" id="SM00642"/>
    </source>
</evidence>
<evidence type="ECO:0000256" key="1">
    <source>
        <dbReference type="ARBA" id="ARBA00008061"/>
    </source>
</evidence>
<dbReference type="Pfam" id="PF00128">
    <property type="entry name" value="Alpha-amylase"/>
    <property type="match status" value="1"/>
</dbReference>
<dbReference type="EMBL" id="JNSK01000071">
    <property type="protein sequence ID" value="KGA16243.1"/>
    <property type="molecule type" value="Genomic_DNA"/>
</dbReference>
<dbReference type="InterPro" id="IPR017853">
    <property type="entry name" value="GH"/>
</dbReference>
<name>A0A094SDI7_9ZZZZ</name>
<dbReference type="SUPFAM" id="SSF51445">
    <property type="entry name" value="(Trans)glycosidases"/>
    <property type="match status" value="1"/>
</dbReference>
<accession>A0A094SDI7</accession>
<dbReference type="InterPro" id="IPR006048">
    <property type="entry name" value="A-amylase/branching_C"/>
</dbReference>
<dbReference type="GO" id="GO:0005975">
    <property type="term" value="P:carbohydrate metabolic process"/>
    <property type="evidence" value="ECO:0007669"/>
    <property type="project" value="InterPro"/>
</dbReference>
<dbReference type="GO" id="GO:0043169">
    <property type="term" value="F:cation binding"/>
    <property type="evidence" value="ECO:0007669"/>
    <property type="project" value="InterPro"/>
</dbReference>
<organism evidence="3">
    <name type="scientific">freshwater metagenome</name>
    <dbReference type="NCBI Taxonomy" id="449393"/>
    <lineage>
        <taxon>unclassified sequences</taxon>
        <taxon>metagenomes</taxon>
        <taxon>ecological metagenomes</taxon>
    </lineage>
</organism>
<dbReference type="InterPro" id="IPR006046">
    <property type="entry name" value="Alpha_amylase"/>
</dbReference>